<gene>
    <name evidence="2" type="ORF">IAA83_03080</name>
</gene>
<sequence length="446" mass="49632">MVKKAILLTLLACAMALALSGCLFQGTEELYALPKQSEEYYELQSEIELLLTDQTSYAAPTSGTNQQSVQLADLDGDTEDEAIVFLRTTGEKPLRAYIFDRIGEDFRNVAVIEGDGSSFASVEYVQIDGQPGLEMVLGRQISDQVPQALSVYALRENRVVELMSANYNEYTTVDLDRDGKMDIFLLRFSTEVRSGVAEYYRHTGSQIERAPESLLSTGVENVRRIITGYVDTGVPAVFVASMYDENSVVTDIFALRDGAFVNITAEGASGTSAQTVRNYYVYAADIDNDGLIELPQPKQLPQAETAAEDEAYWIIDWCHLSIDGQREKKLTTYHNYSGGWFLVLPEEWEDQLTITYDEAEQGMHGYTFHQWKGYGQETEPIFTIYALSGEDRKAVASSDGRFPLGDKGDVTYAASFGTSELADDLTQADLVGMFKYIQIDWNSGEV</sequence>
<evidence type="ECO:0008006" key="4">
    <source>
        <dbReference type="Google" id="ProtNLM"/>
    </source>
</evidence>
<reference evidence="2" key="1">
    <citation type="submission" date="2020-10" db="EMBL/GenBank/DDBJ databases">
        <authorList>
            <person name="Gilroy R."/>
        </authorList>
    </citation>
    <scope>NUCLEOTIDE SEQUENCE</scope>
    <source>
        <strain evidence="2">ChiBcec16-1751</strain>
    </source>
</reference>
<proteinExistence type="predicted"/>
<dbReference type="PROSITE" id="PS51257">
    <property type="entry name" value="PROKAR_LIPOPROTEIN"/>
    <property type="match status" value="1"/>
</dbReference>
<dbReference type="AlphaFoldDB" id="A0A9D1F8J2"/>
<name>A0A9D1F8J2_9FIRM</name>
<organism evidence="2 3">
    <name type="scientific">Candidatus Avoscillospira avistercoris</name>
    <dbReference type="NCBI Taxonomy" id="2840707"/>
    <lineage>
        <taxon>Bacteria</taxon>
        <taxon>Bacillati</taxon>
        <taxon>Bacillota</taxon>
        <taxon>Clostridia</taxon>
        <taxon>Eubacteriales</taxon>
        <taxon>Oscillospiraceae</taxon>
        <taxon>Oscillospiraceae incertae sedis</taxon>
        <taxon>Candidatus Avoscillospira</taxon>
    </lineage>
</organism>
<dbReference type="EMBL" id="DVJJ01000051">
    <property type="protein sequence ID" value="HIS64340.1"/>
    <property type="molecule type" value="Genomic_DNA"/>
</dbReference>
<feature type="signal peptide" evidence="1">
    <location>
        <begin position="1"/>
        <end position="25"/>
    </location>
</feature>
<evidence type="ECO:0000256" key="1">
    <source>
        <dbReference type="SAM" id="SignalP"/>
    </source>
</evidence>
<dbReference type="SUPFAM" id="SSF69318">
    <property type="entry name" value="Integrin alpha N-terminal domain"/>
    <property type="match status" value="1"/>
</dbReference>
<accession>A0A9D1F8J2</accession>
<comment type="caution">
    <text evidence="2">The sequence shown here is derived from an EMBL/GenBank/DDBJ whole genome shotgun (WGS) entry which is preliminary data.</text>
</comment>
<dbReference type="InterPro" id="IPR028994">
    <property type="entry name" value="Integrin_alpha_N"/>
</dbReference>
<reference evidence="2" key="2">
    <citation type="journal article" date="2021" name="PeerJ">
        <title>Extensive microbial diversity within the chicken gut microbiome revealed by metagenomics and culture.</title>
        <authorList>
            <person name="Gilroy R."/>
            <person name="Ravi A."/>
            <person name="Getino M."/>
            <person name="Pursley I."/>
            <person name="Horton D.L."/>
            <person name="Alikhan N.F."/>
            <person name="Baker D."/>
            <person name="Gharbi K."/>
            <person name="Hall N."/>
            <person name="Watson M."/>
            <person name="Adriaenssens E.M."/>
            <person name="Foster-Nyarko E."/>
            <person name="Jarju S."/>
            <person name="Secka A."/>
            <person name="Antonio M."/>
            <person name="Oren A."/>
            <person name="Chaudhuri R.R."/>
            <person name="La Ragione R."/>
            <person name="Hildebrand F."/>
            <person name="Pallen M.J."/>
        </authorList>
    </citation>
    <scope>NUCLEOTIDE SEQUENCE</scope>
    <source>
        <strain evidence="2">ChiBcec16-1751</strain>
    </source>
</reference>
<feature type="chain" id="PRO_5038679950" description="VCBS repeat-containing protein" evidence="1">
    <location>
        <begin position="26"/>
        <end position="446"/>
    </location>
</feature>
<evidence type="ECO:0000313" key="3">
    <source>
        <dbReference type="Proteomes" id="UP000886741"/>
    </source>
</evidence>
<evidence type="ECO:0000313" key="2">
    <source>
        <dbReference type="EMBL" id="HIS64340.1"/>
    </source>
</evidence>
<dbReference type="Proteomes" id="UP000886741">
    <property type="component" value="Unassembled WGS sequence"/>
</dbReference>
<protein>
    <recommendedName>
        <fullName evidence="4">VCBS repeat-containing protein</fullName>
    </recommendedName>
</protein>
<keyword evidence="1" id="KW-0732">Signal</keyword>